<organism evidence="2 3">
    <name type="scientific">Ignelater luminosus</name>
    <name type="common">Cucubano</name>
    <name type="synonym">Pyrophorus luminosus</name>
    <dbReference type="NCBI Taxonomy" id="2038154"/>
    <lineage>
        <taxon>Eukaryota</taxon>
        <taxon>Metazoa</taxon>
        <taxon>Ecdysozoa</taxon>
        <taxon>Arthropoda</taxon>
        <taxon>Hexapoda</taxon>
        <taxon>Insecta</taxon>
        <taxon>Pterygota</taxon>
        <taxon>Neoptera</taxon>
        <taxon>Endopterygota</taxon>
        <taxon>Coleoptera</taxon>
        <taxon>Polyphaga</taxon>
        <taxon>Elateriformia</taxon>
        <taxon>Elateroidea</taxon>
        <taxon>Elateridae</taxon>
        <taxon>Agrypninae</taxon>
        <taxon>Pyrophorini</taxon>
        <taxon>Ignelater</taxon>
    </lineage>
</organism>
<evidence type="ECO:0000259" key="1">
    <source>
        <dbReference type="Pfam" id="PF16087"/>
    </source>
</evidence>
<accession>A0A8K0DKK0</accession>
<gene>
    <name evidence="2" type="ORF">ILUMI_00271</name>
</gene>
<feature type="domain" description="DUF4817" evidence="1">
    <location>
        <begin position="9"/>
        <end position="59"/>
    </location>
</feature>
<evidence type="ECO:0000313" key="3">
    <source>
        <dbReference type="Proteomes" id="UP000801492"/>
    </source>
</evidence>
<dbReference type="Pfam" id="PF13412">
    <property type="entry name" value="HTH_24"/>
    <property type="match status" value="1"/>
</dbReference>
<dbReference type="InterPro" id="IPR032135">
    <property type="entry name" value="DUF4817"/>
</dbReference>
<protein>
    <recommendedName>
        <fullName evidence="1">DUF4817 domain-containing protein</fullName>
    </recommendedName>
</protein>
<reference evidence="2" key="1">
    <citation type="submission" date="2019-08" db="EMBL/GenBank/DDBJ databases">
        <title>The genome of the North American firefly Photinus pyralis.</title>
        <authorList>
            <consortium name="Photinus pyralis genome working group"/>
            <person name="Fallon T.R."/>
            <person name="Sander Lower S.E."/>
            <person name="Weng J.-K."/>
        </authorList>
    </citation>
    <scope>NUCLEOTIDE SEQUENCE</scope>
    <source>
        <strain evidence="2">TRF0915ILg1</strain>
        <tissue evidence="2">Whole body</tissue>
    </source>
</reference>
<dbReference type="Pfam" id="PF16087">
    <property type="entry name" value="DUF4817"/>
    <property type="match status" value="1"/>
</dbReference>
<dbReference type="EMBL" id="VTPC01000408">
    <property type="protein sequence ID" value="KAF2905906.1"/>
    <property type="molecule type" value="Genomic_DNA"/>
</dbReference>
<dbReference type="Proteomes" id="UP000801492">
    <property type="component" value="Unassembled WGS sequence"/>
</dbReference>
<proteinExistence type="predicted"/>
<comment type="caution">
    <text evidence="2">The sequence shown here is derived from an EMBL/GenBank/DDBJ whole genome shotgun (WGS) entry which is preliminary data.</text>
</comment>
<dbReference type="OrthoDB" id="6753189at2759"/>
<sequence>MAAYSNIKYVNILFMYGKADGNAAAAQRLYRERFPERRVPHVTVFGNTYRRMSETGNLNHVEPRANNRQHHPEIDEQILNAFDADPTTSTRKIARQLNLSIWKVWSVLHVERRHPFHYTPVQGLEEGDPHPDIENCVSESLQAD</sequence>
<dbReference type="PANTHER" id="PTHR47326:SF1">
    <property type="entry name" value="HTH PSQ-TYPE DOMAIN-CONTAINING PROTEIN"/>
    <property type="match status" value="1"/>
</dbReference>
<evidence type="ECO:0000313" key="2">
    <source>
        <dbReference type="EMBL" id="KAF2905906.1"/>
    </source>
</evidence>
<dbReference type="AlphaFoldDB" id="A0A8K0DKK0"/>
<name>A0A8K0DKK0_IGNLU</name>
<keyword evidence="3" id="KW-1185">Reference proteome</keyword>
<dbReference type="PANTHER" id="PTHR47326">
    <property type="entry name" value="TRANSPOSABLE ELEMENT TC3 TRANSPOSASE-LIKE PROTEIN"/>
    <property type="match status" value="1"/>
</dbReference>